<gene>
    <name evidence="10" type="ORF">A9K55_001527</name>
</gene>
<feature type="transmembrane region" description="Helical" evidence="8">
    <location>
        <begin position="98"/>
        <end position="117"/>
    </location>
</feature>
<keyword evidence="4 8" id="KW-0812">Transmembrane</keyword>
<protein>
    <submittedName>
        <fullName evidence="10">Efflux pump antibiotic resistance</fullName>
    </submittedName>
</protein>
<proteinExistence type="inferred from homology"/>
<feature type="transmembrane region" description="Helical" evidence="8">
    <location>
        <begin position="258"/>
        <end position="284"/>
    </location>
</feature>
<evidence type="ECO:0000313" key="11">
    <source>
        <dbReference type="Proteomes" id="UP000323067"/>
    </source>
</evidence>
<dbReference type="PROSITE" id="PS50850">
    <property type="entry name" value="MFS"/>
    <property type="match status" value="1"/>
</dbReference>
<comment type="subcellular location">
    <subcellularLocation>
        <location evidence="1">Membrane</location>
        <topology evidence="1">Multi-pass membrane protein</topology>
    </subcellularLocation>
</comment>
<dbReference type="Proteomes" id="UP000323067">
    <property type="component" value="Chromosome iii"/>
</dbReference>
<dbReference type="VEuPathDB" id="FungiDB:CCM_00608"/>
<feature type="transmembrane region" description="Helical" evidence="8">
    <location>
        <begin position="477"/>
        <end position="504"/>
    </location>
</feature>
<feature type="region of interest" description="Disordered" evidence="7">
    <location>
        <begin position="1"/>
        <end position="54"/>
    </location>
</feature>
<feature type="transmembrane region" description="Helical" evidence="8">
    <location>
        <begin position="330"/>
        <end position="353"/>
    </location>
</feature>
<evidence type="ECO:0000256" key="1">
    <source>
        <dbReference type="ARBA" id="ARBA00004141"/>
    </source>
</evidence>
<feature type="transmembrane region" description="Helical" evidence="8">
    <location>
        <begin position="557"/>
        <end position="575"/>
    </location>
</feature>
<feature type="transmembrane region" description="Helical" evidence="8">
    <location>
        <begin position="187"/>
        <end position="206"/>
    </location>
</feature>
<dbReference type="OrthoDB" id="10021397at2759"/>
<evidence type="ECO:0000313" key="10">
    <source>
        <dbReference type="EMBL" id="ATY65877.1"/>
    </source>
</evidence>
<dbReference type="GO" id="GO:0005886">
    <property type="term" value="C:plasma membrane"/>
    <property type="evidence" value="ECO:0007669"/>
    <property type="project" value="TreeGrafter"/>
</dbReference>
<reference evidence="10 11" key="1">
    <citation type="journal article" date="2017" name="BMC Genomics">
        <title>Chromosome level assembly and secondary metabolite potential of the parasitic fungus Cordyceps militaris.</title>
        <authorList>
            <person name="Kramer G.J."/>
            <person name="Nodwell J.R."/>
        </authorList>
    </citation>
    <scope>NUCLEOTIDE SEQUENCE [LARGE SCALE GENOMIC DNA]</scope>
    <source>
        <strain evidence="10 11">ATCC 34164</strain>
    </source>
</reference>
<feature type="transmembrane region" description="Helical" evidence="8">
    <location>
        <begin position="365"/>
        <end position="385"/>
    </location>
</feature>
<dbReference type="Pfam" id="PF07690">
    <property type="entry name" value="MFS_1"/>
    <property type="match status" value="1"/>
</dbReference>
<feature type="transmembrane region" description="Helical" evidence="8">
    <location>
        <begin position="129"/>
        <end position="148"/>
    </location>
</feature>
<sequence length="582" mass="61911">MAAAQIDNHLAIAAPEKESINPKDGVSPSETLVSDPSAPREPVLEKAAKPPSPRPVHGAKWVLVVVSLLASFLLYALDTTIVATIQPAIVDAFGHVDLVPWLGVSFALASAASTLIWSKSFGLFSAKRLFLGATALFMGASALCGGAPTITAFIVGRALAGVGGTGMYMGLLTLLSVNTSDAERPRYLSLTGFWWGIGTVLGPVVGGAFAQSAATWRWAFYLNPCIGGVVAPIYLLVLPNYQPMPGVSLRARLAKLDYVGALLSSSLFLCIMMAMNFGGVLWPWHGGRSIALFILSSVLFAAFCVQQCFCLLTSPSDRVFPMHFFRNFELVILFITMKTVFAAFGTFITIYYLPLYFQFTRGATALQTSVHILPYILCLSASVLINGDFMAKFGYYYPWYTFGSALQLIGGALLCKSLPPEFHASELLTSVAMSVTADEQTSNAKIYGYTILLGVGVGCYCQAGFPIAQMKVAASDIAYSVGFMTVSQMLGIALGTGISGAVFVNKAHQGLQHLFPNAFAEEISSAVAGVGSDLINKASKEVAAAAIHVIALAIQDAFIPVFVTGAVSFLCSLAMKKEKLFC</sequence>
<evidence type="ECO:0000256" key="8">
    <source>
        <dbReference type="SAM" id="Phobius"/>
    </source>
</evidence>
<dbReference type="AlphaFoldDB" id="A0A2H4SRY4"/>
<feature type="transmembrane region" description="Helical" evidence="8">
    <location>
        <begin position="446"/>
        <end position="465"/>
    </location>
</feature>
<evidence type="ECO:0000256" key="6">
    <source>
        <dbReference type="ARBA" id="ARBA00023136"/>
    </source>
</evidence>
<evidence type="ECO:0000256" key="3">
    <source>
        <dbReference type="ARBA" id="ARBA00022448"/>
    </source>
</evidence>
<dbReference type="PANTHER" id="PTHR23501:SF12">
    <property type="entry name" value="MAJOR FACILITATOR SUPERFAMILY (MFS) PROFILE DOMAIN-CONTAINING PROTEIN-RELATED"/>
    <property type="match status" value="1"/>
</dbReference>
<comment type="similarity">
    <text evidence="2">Belongs to the major facilitator superfamily. TCR/Tet family.</text>
</comment>
<name>A0A2H4SRY4_CORMI</name>
<accession>A0A2H4SRY4</accession>
<dbReference type="GO" id="GO:0022857">
    <property type="term" value="F:transmembrane transporter activity"/>
    <property type="evidence" value="ECO:0007669"/>
    <property type="project" value="InterPro"/>
</dbReference>
<feature type="transmembrane region" description="Helical" evidence="8">
    <location>
        <begin position="397"/>
        <end position="419"/>
    </location>
</feature>
<dbReference type="Gene3D" id="1.20.1250.20">
    <property type="entry name" value="MFS general substrate transporter like domains"/>
    <property type="match status" value="1"/>
</dbReference>
<dbReference type="EMBL" id="CP023326">
    <property type="protein sequence ID" value="ATY65877.1"/>
    <property type="molecule type" value="Genomic_DNA"/>
</dbReference>
<dbReference type="SUPFAM" id="SSF103473">
    <property type="entry name" value="MFS general substrate transporter"/>
    <property type="match status" value="1"/>
</dbReference>
<dbReference type="VEuPathDB" id="FungiDB:A9K55_001527"/>
<keyword evidence="3" id="KW-0813">Transport</keyword>
<feature type="transmembrane region" description="Helical" evidence="8">
    <location>
        <begin position="154"/>
        <end position="175"/>
    </location>
</feature>
<evidence type="ECO:0000256" key="5">
    <source>
        <dbReference type="ARBA" id="ARBA00022989"/>
    </source>
</evidence>
<evidence type="ECO:0000256" key="7">
    <source>
        <dbReference type="SAM" id="MobiDB-lite"/>
    </source>
</evidence>
<dbReference type="InterPro" id="IPR020846">
    <property type="entry name" value="MFS_dom"/>
</dbReference>
<feature type="transmembrane region" description="Helical" evidence="8">
    <location>
        <begin position="290"/>
        <end position="309"/>
    </location>
</feature>
<dbReference type="InterPro" id="IPR011701">
    <property type="entry name" value="MFS"/>
</dbReference>
<evidence type="ECO:0000256" key="4">
    <source>
        <dbReference type="ARBA" id="ARBA00022692"/>
    </source>
</evidence>
<organism evidence="10 11">
    <name type="scientific">Cordyceps militaris</name>
    <name type="common">Caterpillar fungus</name>
    <name type="synonym">Clavaria militaris</name>
    <dbReference type="NCBI Taxonomy" id="73501"/>
    <lineage>
        <taxon>Eukaryota</taxon>
        <taxon>Fungi</taxon>
        <taxon>Dikarya</taxon>
        <taxon>Ascomycota</taxon>
        <taxon>Pezizomycotina</taxon>
        <taxon>Sordariomycetes</taxon>
        <taxon>Hypocreomycetidae</taxon>
        <taxon>Hypocreales</taxon>
        <taxon>Cordycipitaceae</taxon>
        <taxon>Cordyceps</taxon>
    </lineage>
</organism>
<evidence type="ECO:0000256" key="2">
    <source>
        <dbReference type="ARBA" id="ARBA00007520"/>
    </source>
</evidence>
<dbReference type="PANTHER" id="PTHR23501">
    <property type="entry name" value="MAJOR FACILITATOR SUPERFAMILY"/>
    <property type="match status" value="1"/>
</dbReference>
<feature type="transmembrane region" description="Helical" evidence="8">
    <location>
        <begin position="218"/>
        <end position="237"/>
    </location>
</feature>
<dbReference type="InterPro" id="IPR036259">
    <property type="entry name" value="MFS_trans_sf"/>
</dbReference>
<keyword evidence="6 8" id="KW-0472">Membrane</keyword>
<feature type="domain" description="Major facilitator superfamily (MFS) profile" evidence="9">
    <location>
        <begin position="64"/>
        <end position="580"/>
    </location>
</feature>
<keyword evidence="5 8" id="KW-1133">Transmembrane helix</keyword>
<feature type="transmembrane region" description="Helical" evidence="8">
    <location>
        <begin position="61"/>
        <end position="86"/>
    </location>
</feature>
<evidence type="ECO:0000259" key="9">
    <source>
        <dbReference type="PROSITE" id="PS50850"/>
    </source>
</evidence>